<keyword evidence="2" id="KW-1133">Transmembrane helix</keyword>
<accession>A0A7G6TVM0</accession>
<sequence>MLKGLGGARYCMNTPAALISAGVGAAFFAAASVFYYQPSFIRPDYALDAILTTNNSKARAAVTRLLLNPSSAQFDGLRSVQVDNRKYVCGSVNAKDKSGAYTGHRAFVYTVAIDFARIDDDGEIAQRHDAYKACPVSEEEEKLAQQKIGISPSALQAIKLVQKTLPTADPSVLTDMASQLSPAGSGPAGTTEQQLGRLAGQPGSGGQQSGNQTFKTTPGPEADWRSDKPPTVWPVFPPDHVLAKPAQKRTNAEALVLAKSVEDLWVKSKAGTSSQRPSLDELREALRALMAIDAKSAEFPQAWAAFVRLRMIEREASA</sequence>
<keyword evidence="2" id="KW-0472">Membrane</keyword>
<dbReference type="KEGG" id="trb:HB776_05815"/>
<evidence type="ECO:0000313" key="4">
    <source>
        <dbReference type="Proteomes" id="UP000515291"/>
    </source>
</evidence>
<reference evidence="4" key="1">
    <citation type="journal article" date="2020" name="Mol. Plant Microbe">
        <title>Rhizobial microsymbionts of the narrowly endemic Oxytropis species growing in Kamchatka are characterized by significant genetic diversity and possess a set of genes that are associated with T3SS and T6SS secretion systems and can affect the development of symbiosis.</title>
        <authorList>
            <person name="Safronova V."/>
            <person name="Guro P."/>
            <person name="Sazanova A."/>
            <person name="Kuznetsova I."/>
            <person name="Belimov A."/>
            <person name="Yakubov V."/>
            <person name="Chirak E."/>
            <person name="Afonin A."/>
            <person name="Gogolev Y."/>
            <person name="Andronov E."/>
            <person name="Tikhonovich I."/>
        </authorList>
    </citation>
    <scope>NUCLEOTIDE SEQUENCE [LARGE SCALE GENOMIC DNA]</scope>
    <source>
        <strain evidence="4">581</strain>
    </source>
</reference>
<dbReference type="EMBL" id="CP050292">
    <property type="protein sequence ID" value="QND70802.1"/>
    <property type="molecule type" value="Genomic_DNA"/>
</dbReference>
<dbReference type="Proteomes" id="UP000515291">
    <property type="component" value="Chromosome"/>
</dbReference>
<gene>
    <name evidence="3" type="ORF">HB776_05815</name>
</gene>
<dbReference type="AlphaFoldDB" id="A0A7G6TVM0"/>
<protein>
    <submittedName>
        <fullName evidence="3">Uncharacterized protein</fullName>
    </submittedName>
</protein>
<keyword evidence="2" id="KW-0812">Transmembrane</keyword>
<proteinExistence type="predicted"/>
<evidence type="ECO:0000256" key="2">
    <source>
        <dbReference type="SAM" id="Phobius"/>
    </source>
</evidence>
<evidence type="ECO:0000313" key="3">
    <source>
        <dbReference type="EMBL" id="QND70802.1"/>
    </source>
</evidence>
<feature type="transmembrane region" description="Helical" evidence="2">
    <location>
        <begin position="12"/>
        <end position="36"/>
    </location>
</feature>
<organism evidence="3 4">
    <name type="scientific">Tardiphaga robiniae</name>
    <dbReference type="NCBI Taxonomy" id="943830"/>
    <lineage>
        <taxon>Bacteria</taxon>
        <taxon>Pseudomonadati</taxon>
        <taxon>Pseudomonadota</taxon>
        <taxon>Alphaproteobacteria</taxon>
        <taxon>Hyphomicrobiales</taxon>
        <taxon>Nitrobacteraceae</taxon>
        <taxon>Tardiphaga</taxon>
    </lineage>
</organism>
<name>A0A7G6TVM0_9BRAD</name>
<evidence type="ECO:0000256" key="1">
    <source>
        <dbReference type="SAM" id="MobiDB-lite"/>
    </source>
</evidence>
<feature type="compositionally biased region" description="Polar residues" evidence="1">
    <location>
        <begin position="177"/>
        <end position="194"/>
    </location>
</feature>
<dbReference type="RefSeq" id="WP_184515957.1">
    <property type="nucleotide sequence ID" value="NZ_CP050292.1"/>
</dbReference>
<feature type="region of interest" description="Disordered" evidence="1">
    <location>
        <begin position="177"/>
        <end position="229"/>
    </location>
</feature>